<dbReference type="Pfam" id="PF02812">
    <property type="entry name" value="ELFV_dehydrog_N"/>
    <property type="match status" value="1"/>
</dbReference>
<comment type="similarity">
    <text evidence="1 3 7">Belongs to the Glu/Leu/Phe/Val dehydrogenases family.</text>
</comment>
<evidence type="ECO:0000259" key="8">
    <source>
        <dbReference type="SMART" id="SM00839"/>
    </source>
</evidence>
<dbReference type="PIRSF" id="PIRSF000185">
    <property type="entry name" value="Glu_DH"/>
    <property type="match status" value="1"/>
</dbReference>
<dbReference type="GO" id="GO:0004352">
    <property type="term" value="F:glutamate dehydrogenase (NAD+) activity"/>
    <property type="evidence" value="ECO:0007669"/>
    <property type="project" value="TreeGrafter"/>
</dbReference>
<dbReference type="EMBL" id="QQZY01000009">
    <property type="protein sequence ID" value="RDI73468.1"/>
    <property type="molecule type" value="Genomic_DNA"/>
</dbReference>
<dbReference type="InterPro" id="IPR014362">
    <property type="entry name" value="Glu_DH"/>
</dbReference>
<proteinExistence type="inferred from homology"/>
<dbReference type="InterPro" id="IPR036291">
    <property type="entry name" value="NAD(P)-bd_dom_sf"/>
</dbReference>
<dbReference type="FunFam" id="3.40.50.10860:FF:000003">
    <property type="entry name" value="Glutamate dehydrogenase"/>
    <property type="match status" value="1"/>
</dbReference>
<accession>A0A7M2YVL8</accession>
<evidence type="ECO:0000256" key="2">
    <source>
        <dbReference type="ARBA" id="ARBA00023002"/>
    </source>
</evidence>
<dbReference type="Gene3D" id="3.40.50.720">
    <property type="entry name" value="NAD(P)-binding Rossmann-like Domain"/>
    <property type="match status" value="1"/>
</dbReference>
<reference evidence="10" key="2">
    <citation type="journal article" date="2019" name="MicrobiologyOpen">
        <title>High-quality draft genome sequence of Gaiella occulta isolated from a 150 meter deep mineral water borehole and comparison with the genome sequences of other deep-branching lineages of the phylum Actinobacteria.</title>
        <authorList>
            <person name="Severino R."/>
            <person name="Froufe H.J.C."/>
            <person name="Barroso C."/>
            <person name="Albuquerque L."/>
            <person name="Lobo-da-Cunha A."/>
            <person name="da Costa M.S."/>
            <person name="Egas C."/>
        </authorList>
    </citation>
    <scope>NUCLEOTIDE SEQUENCE [LARGE SCALE GENOMIC DNA]</scope>
    <source>
        <strain evidence="10">F2-233</strain>
    </source>
</reference>
<keyword evidence="5" id="KW-0547">Nucleotide-binding</keyword>
<feature type="site" description="Important for catalysis" evidence="6">
    <location>
        <position position="154"/>
    </location>
</feature>
<dbReference type="InterPro" id="IPR033524">
    <property type="entry name" value="Glu/Leu/Phe/Val_DH_AS"/>
</dbReference>
<feature type="binding site" evidence="5">
    <location>
        <position position="102"/>
    </location>
    <ligand>
        <name>substrate</name>
    </ligand>
</feature>
<evidence type="ECO:0000313" key="9">
    <source>
        <dbReference type="EMBL" id="RDI73468.1"/>
    </source>
</evidence>
<evidence type="ECO:0000256" key="4">
    <source>
        <dbReference type="PIRSR" id="PIRSR000185-1"/>
    </source>
</evidence>
<evidence type="ECO:0000256" key="5">
    <source>
        <dbReference type="PIRSR" id="PIRSR000185-2"/>
    </source>
</evidence>
<dbReference type="Pfam" id="PF00208">
    <property type="entry name" value="ELFV_dehydrog"/>
    <property type="match status" value="1"/>
</dbReference>
<dbReference type="PROSITE" id="PS00074">
    <property type="entry name" value="GLFV_DEHYDROGENASE"/>
    <property type="match status" value="1"/>
</dbReference>
<feature type="binding site" evidence="5">
    <location>
        <position position="198"/>
    </location>
    <ligand>
        <name>NAD(+)</name>
        <dbReference type="ChEBI" id="CHEBI:57540"/>
    </ligand>
</feature>
<organism evidence="9 10">
    <name type="scientific">Gaiella occulta</name>
    <dbReference type="NCBI Taxonomy" id="1002870"/>
    <lineage>
        <taxon>Bacteria</taxon>
        <taxon>Bacillati</taxon>
        <taxon>Actinomycetota</taxon>
        <taxon>Thermoleophilia</taxon>
        <taxon>Gaiellales</taxon>
        <taxon>Gaiellaceae</taxon>
        <taxon>Gaiella</taxon>
    </lineage>
</organism>
<dbReference type="SUPFAM" id="SSF53223">
    <property type="entry name" value="Aminoacid dehydrogenase-like, N-terminal domain"/>
    <property type="match status" value="1"/>
</dbReference>
<evidence type="ECO:0000256" key="1">
    <source>
        <dbReference type="ARBA" id="ARBA00006382"/>
    </source>
</evidence>
<reference evidence="9 10" key="1">
    <citation type="submission" date="2018-07" db="EMBL/GenBank/DDBJ databases">
        <title>High-quality-draft genome sequence of Gaiella occulta.</title>
        <authorList>
            <person name="Severino R."/>
            <person name="Froufe H.J.C."/>
            <person name="Rainey F.A."/>
            <person name="Barroso C."/>
            <person name="Albuquerque L."/>
            <person name="Lobo-Da-Cunha A."/>
            <person name="Da Costa M.S."/>
            <person name="Egas C."/>
        </authorList>
    </citation>
    <scope>NUCLEOTIDE SEQUENCE [LARGE SCALE GENOMIC DNA]</scope>
    <source>
        <strain evidence="9 10">F2-233</strain>
    </source>
</reference>
<dbReference type="PANTHER" id="PTHR11606">
    <property type="entry name" value="GLUTAMATE DEHYDROGENASE"/>
    <property type="match status" value="1"/>
</dbReference>
<dbReference type="InterPro" id="IPR006096">
    <property type="entry name" value="Glu/Leu/Phe/Val/Trp_DH_C"/>
</dbReference>
<dbReference type="InterPro" id="IPR033922">
    <property type="entry name" value="NAD_bind_Glu_DH"/>
</dbReference>
<evidence type="ECO:0000256" key="6">
    <source>
        <dbReference type="PIRSR" id="PIRSR000185-3"/>
    </source>
</evidence>
<dbReference type="GO" id="GO:0006538">
    <property type="term" value="P:L-glutamate catabolic process"/>
    <property type="evidence" value="ECO:0007669"/>
    <property type="project" value="TreeGrafter"/>
</dbReference>
<feature type="domain" description="Glutamate/phenylalanine/leucine/valine/L-tryptophan dehydrogenase C-terminal" evidence="8">
    <location>
        <begin position="191"/>
        <end position="421"/>
    </location>
</feature>
<dbReference type="CDD" id="cd01076">
    <property type="entry name" value="NAD_bind_1_Glu_DH"/>
    <property type="match status" value="1"/>
</dbReference>
<dbReference type="PRINTS" id="PR00082">
    <property type="entry name" value="GLFDHDRGNASE"/>
</dbReference>
<protein>
    <recommendedName>
        <fullName evidence="3">Glutamate dehydrogenase</fullName>
    </recommendedName>
</protein>
<evidence type="ECO:0000256" key="7">
    <source>
        <dbReference type="RuleBase" id="RU004417"/>
    </source>
</evidence>
<keyword evidence="10" id="KW-1185">Reference proteome</keyword>
<dbReference type="AlphaFoldDB" id="A0A7M2YVL8"/>
<dbReference type="InterPro" id="IPR006097">
    <property type="entry name" value="Glu/Leu/Phe/Val/Trp_DH_dimer"/>
</dbReference>
<sequence>MSSTQAPATHLRENPFELAQSQLRRVGETFAVDPNLIRVLSHCKKGVEVSVPVQMDDGSVSVFQGYRVVHNMTRGPAKGGIRYHPAVTQDEVKALAMWMTWKCALMGLPFGGAKGGVICDPKELSLGEKERLTRRYTSEIINEIGPEKDIPAPDVGTDAQVMAWIFDTYSMNVGHSVLGVVTGKPLSVGGSVGRDGATARGSLYCIRTALQKQGGRLHDTRVAVQGFGNVGSNLARLLAEEGVRVIAVSDSKGGIHNPYGIDVPAAIAYKAEHGALGGFPGADEITNDELIELDCDVLVPCALEQVITSENADRVRARMICEGANGPTTPAADDILEDRGILVLPDVLSNAGGVVVSYFEWVQGLQEYFWKEYEVNAKLNDIVVRAFEETWSTKERYATSMRTAAYGIAVQRVAEATTIRGLYP</sequence>
<feature type="binding site" evidence="5">
    <location>
        <position position="229"/>
    </location>
    <ligand>
        <name>NAD(+)</name>
        <dbReference type="ChEBI" id="CHEBI:57540"/>
    </ligand>
</feature>
<dbReference type="PANTHER" id="PTHR11606:SF13">
    <property type="entry name" value="GLUTAMATE DEHYDROGENASE 1, MITOCHONDRIAL"/>
    <property type="match status" value="1"/>
</dbReference>
<dbReference type="OrthoDB" id="9803297at2"/>
<gene>
    <name evidence="9" type="ORF">Gocc_2824</name>
</gene>
<comment type="caution">
    <text evidence="9">The sequence shown here is derived from an EMBL/GenBank/DDBJ whole genome shotgun (WGS) entry which is preliminary data.</text>
</comment>
<feature type="binding site" evidence="5">
    <location>
        <position position="357"/>
    </location>
    <ligand>
        <name>substrate</name>
    </ligand>
</feature>
<dbReference type="Gene3D" id="3.40.50.10860">
    <property type="entry name" value="Leucine Dehydrogenase, chain A, domain 1"/>
    <property type="match status" value="1"/>
</dbReference>
<dbReference type="InterPro" id="IPR006095">
    <property type="entry name" value="Glu/Leu/Phe/Val/Trp_DH"/>
</dbReference>
<dbReference type="SUPFAM" id="SSF51735">
    <property type="entry name" value="NAD(P)-binding Rossmann-fold domains"/>
    <property type="match status" value="1"/>
</dbReference>
<dbReference type="SMART" id="SM00839">
    <property type="entry name" value="ELFV_dehydrog"/>
    <property type="match status" value="1"/>
</dbReference>
<dbReference type="Proteomes" id="UP000254134">
    <property type="component" value="Unassembled WGS sequence"/>
</dbReference>
<feature type="binding site" evidence="5">
    <location>
        <position position="78"/>
    </location>
    <ligand>
        <name>substrate</name>
    </ligand>
</feature>
<evidence type="ECO:0000313" key="10">
    <source>
        <dbReference type="Proteomes" id="UP000254134"/>
    </source>
</evidence>
<dbReference type="GO" id="GO:0000166">
    <property type="term" value="F:nucleotide binding"/>
    <property type="evidence" value="ECO:0007669"/>
    <property type="project" value="UniProtKB-KW"/>
</dbReference>
<feature type="active site" description="Proton donor" evidence="4">
    <location>
        <position position="114"/>
    </location>
</feature>
<name>A0A7M2YVL8_9ACTN</name>
<keyword evidence="5" id="KW-0520">NAD</keyword>
<dbReference type="InterPro" id="IPR046346">
    <property type="entry name" value="Aminoacid_DH-like_N_sf"/>
</dbReference>
<dbReference type="RefSeq" id="WP_114797217.1">
    <property type="nucleotide sequence ID" value="NZ_QQZY01000009.1"/>
</dbReference>
<keyword evidence="2 3" id="KW-0560">Oxidoreductase</keyword>
<evidence type="ECO:0000256" key="3">
    <source>
        <dbReference type="PIRNR" id="PIRNR000185"/>
    </source>
</evidence>